<comment type="caution">
    <text evidence="1">The sequence shown here is derived from an EMBL/GenBank/DDBJ whole genome shotgun (WGS) entry which is preliminary data.</text>
</comment>
<accession>A0A0V0RAX0</accession>
<name>A0A0V0RAX0_9BILA</name>
<protein>
    <submittedName>
        <fullName evidence="1">Uncharacterized protein</fullName>
    </submittedName>
</protein>
<sequence>MLPIATALELLAEDRIKPKPRYNMNRRNAL</sequence>
<evidence type="ECO:0000313" key="1">
    <source>
        <dbReference type="EMBL" id="KRX11655.1"/>
    </source>
</evidence>
<evidence type="ECO:0000313" key="2">
    <source>
        <dbReference type="Proteomes" id="UP000054630"/>
    </source>
</evidence>
<dbReference type="AlphaFoldDB" id="A0A0V0RAX0"/>
<proteinExistence type="predicted"/>
<dbReference type="Proteomes" id="UP000054630">
    <property type="component" value="Unassembled WGS sequence"/>
</dbReference>
<dbReference type="EMBL" id="JYDL01001698">
    <property type="protein sequence ID" value="KRX11655.1"/>
    <property type="molecule type" value="Genomic_DNA"/>
</dbReference>
<dbReference type="OrthoDB" id="10336584at2759"/>
<gene>
    <name evidence="1" type="ORF">T07_1888</name>
</gene>
<keyword evidence="2" id="KW-1185">Reference proteome</keyword>
<organism evidence="1 2">
    <name type="scientific">Trichinella nelsoni</name>
    <dbReference type="NCBI Taxonomy" id="6336"/>
    <lineage>
        <taxon>Eukaryota</taxon>
        <taxon>Metazoa</taxon>
        <taxon>Ecdysozoa</taxon>
        <taxon>Nematoda</taxon>
        <taxon>Enoplea</taxon>
        <taxon>Dorylaimia</taxon>
        <taxon>Trichinellida</taxon>
        <taxon>Trichinellidae</taxon>
        <taxon>Trichinella</taxon>
    </lineage>
</organism>
<reference evidence="1 2" key="1">
    <citation type="submission" date="2015-01" db="EMBL/GenBank/DDBJ databases">
        <title>Evolution of Trichinella species and genotypes.</title>
        <authorList>
            <person name="Korhonen P.K."/>
            <person name="Edoardo P."/>
            <person name="Giuseppe L.R."/>
            <person name="Gasser R.B."/>
        </authorList>
    </citation>
    <scope>NUCLEOTIDE SEQUENCE [LARGE SCALE GENOMIC DNA]</scope>
    <source>
        <strain evidence="1">ISS37</strain>
    </source>
</reference>